<keyword evidence="4" id="KW-0067">ATP-binding</keyword>
<dbReference type="Pfam" id="PF00005">
    <property type="entry name" value="ABC_tran"/>
    <property type="match status" value="2"/>
</dbReference>
<keyword evidence="2 8" id="KW-0812">Transmembrane</keyword>
<dbReference type="Gene3D" id="3.40.50.300">
    <property type="entry name" value="P-loop containing nucleotide triphosphate hydrolases"/>
    <property type="match status" value="2"/>
</dbReference>
<organism evidence="10 11">
    <name type="scientific">Aduncisulcus paluster</name>
    <dbReference type="NCBI Taxonomy" id="2918883"/>
    <lineage>
        <taxon>Eukaryota</taxon>
        <taxon>Metamonada</taxon>
        <taxon>Carpediemonas-like organisms</taxon>
        <taxon>Aduncisulcus</taxon>
    </lineage>
</organism>
<dbReference type="InterPro" id="IPR003439">
    <property type="entry name" value="ABC_transporter-like_ATP-bd"/>
</dbReference>
<dbReference type="EMBL" id="BQXS01013920">
    <property type="protein sequence ID" value="GKT29988.1"/>
    <property type="molecule type" value="Genomic_DNA"/>
</dbReference>
<dbReference type="InterPro" id="IPR027417">
    <property type="entry name" value="P-loop_NTPase"/>
</dbReference>
<evidence type="ECO:0000256" key="7">
    <source>
        <dbReference type="SAM" id="MobiDB-lite"/>
    </source>
</evidence>
<dbReference type="SUPFAM" id="SSF52540">
    <property type="entry name" value="P-loop containing nucleoside triphosphate hydrolases"/>
    <property type="match status" value="2"/>
</dbReference>
<name>A0ABQ5KBR1_9EUKA</name>
<feature type="region of interest" description="Disordered" evidence="7">
    <location>
        <begin position="1794"/>
        <end position="1815"/>
    </location>
</feature>
<accession>A0ABQ5KBR1</accession>
<feature type="transmembrane region" description="Helical" evidence="8">
    <location>
        <begin position="1294"/>
        <end position="1316"/>
    </location>
</feature>
<keyword evidence="5 8" id="KW-1133">Transmembrane helix</keyword>
<evidence type="ECO:0000256" key="2">
    <source>
        <dbReference type="ARBA" id="ARBA00022692"/>
    </source>
</evidence>
<feature type="transmembrane region" description="Helical" evidence="8">
    <location>
        <begin position="1223"/>
        <end position="1249"/>
    </location>
</feature>
<sequence>ILYRKFHKYFIDRWVSTTGIRRNEAEKFNELKASRRRGIKDEEKKDPDDKKWDGAKKKQKNTKDSSSIASPDSDSSYSPMANCSLVVENLSVRYKDVQALQRTSWRAPSSRITGLIGPNGSGKTTTLNTLLGCAKRETGEIFVCGIQVNREVSRWIRRYIGVTPQANELIFPELTPYQHLNFMLKLKEDLIPEYERNETCIKMKIERQLEIFGILDKRDVPADYLSGGMKRRLLCSMSTVGNPIIIFLDECTTGLDCKTKREAMWPHIRDLKSQEKTVILTSHDMAEVEELCDIVVHISKGKVIHNTTPSELLSNHLAWVIDIWTYEGMLEESLKQVEQMKMIIESDDGTPQKSPESCSFEYDRGKIKRIDRSSQLLSCSSSSSRVYASSSSSSSSSRPASSFAASSHLSSPSANSKSGDSKKERVEILSAEGTLIKLRCHDSAGFMCMFNELEKWKCDKKILDWSVDASGLEDMFLSVEKGIEKDERDKYVAKSLSSLMKENDKEKMERKNAQTNPSSISSKHKRALFWKKTRVLIGKHFKSNTGVFVYVFIVLLVVCTIAFVLSSLFTTFDTFIEVETNRMVSKYASYCYSCCESRLRSHINGTDIEDLELGSLPEYTGELTIDEYIASLTAAEILDGCFATQVEGFGYACFTSIPIPGVCTIYSHYTSYPIAEQNLVCVNDPSFYTTQSHHRRWEWVDTTYQGVIEILDSDVSQDKFGTVPKSDIISNSNDRFTNNYPLYNTFTSTSQHNKYLVGIKNSFELESLSSPFSTTTRGLLPFFPASYHQKYNPVMKSLKLDAQTKCAFAASLELQTSEAATVKSYESECLENNLQYTISTESFVENEQTRLLYRGFTFDMSSSDPSTLHASILEAQMGSDEMVVLERNTPNAFAEFGQYCNALFPMAGISFNDYVSIEDDIIERMILKITQSSSTIEEIGTECVRSLNSIYNSLNNASDETTKAEIRTEFFTEAMTCGLYIYANEVGSSFSYDMHTFLPQVIGPYYNRTVCSLAYHKTEVSSYTSSDWTTRGEVVQTQVLLPTYSYPSYYYEFSDQWSASRLPAMFTTSLNDLVSRFSTMALRSALNERLWLQENDLLSHDNNASIADMIEAYFDNEEDDGKTTTSILDDLLNIIPEGSKIIDMPLPSSLPANEVQIVSASQAFPILVEDPSYDLDYRILFRGLIIPMCFSLLAFYQVYTTVTERANGQIVLLRLHGVKCLEYWLSLVFFNTLISLLTAFLLALSLLILNITDIFVSDSNLVNMASLFFCIFISLQASFTFSFAISIFCDRVKSAIVISFISSLFLQIIAGCSCFFDTQFGGVSISYLLPQFPIVSLFSQFDQVYNAHSNIFEWSLYHHSVQNIIFLSSECVTYLGMSLIFMYIKFSSPSYLSCASIFSRLKRNKQLEKGQRMNSPDFTAPKDLDQLRAPRLGATPSEITHKMRAMANSKKDSKDNAIILGVDRVFYSYENGFQALKNVTFSIDDGHCYCLLGVNGSGKSTCCGTITGQLQVEGGAIYIDGESINDSSESMTGIVSSGIVSICPQHDMLWPKLSCQNHLKLISSLHGSELSEEEMVLLFNLANLQNHRHLPAEALSGGMKRRLSLIMAFSSRPRILIADEPTSGLDPVMKRGVWRILSIGKTFSSVLLTTHSLDEAEALSTDVGVLHRGKMIVSKSPKRLRSDYGREFFLNIMFSKPTKDQHDRDIRDSRLVSTITSILPSRGYYGSDLASVVYVARSKQSILTISVLKSHFVTDVINAPLRKQEEFDIIDVFVTLPSLEETFLSIIHEVDEPKETKKTKTPLASTKKHRKKKAK</sequence>
<evidence type="ECO:0000256" key="1">
    <source>
        <dbReference type="ARBA" id="ARBA00004141"/>
    </source>
</evidence>
<dbReference type="CDD" id="cd03263">
    <property type="entry name" value="ABC_subfamily_A"/>
    <property type="match status" value="1"/>
</dbReference>
<dbReference type="Pfam" id="PF12698">
    <property type="entry name" value="ABC2_membrane_3"/>
    <property type="match status" value="1"/>
</dbReference>
<reference evidence="10" key="1">
    <citation type="submission" date="2022-03" db="EMBL/GenBank/DDBJ databases">
        <title>Draft genome sequence of Aduncisulcus paluster, a free-living microaerophilic Fornicata.</title>
        <authorList>
            <person name="Yuyama I."/>
            <person name="Kume K."/>
            <person name="Tamura T."/>
            <person name="Inagaki Y."/>
            <person name="Hashimoto T."/>
        </authorList>
    </citation>
    <scope>NUCLEOTIDE SEQUENCE</scope>
    <source>
        <strain evidence="10">NY0171</strain>
    </source>
</reference>
<feature type="domain" description="ABC transporter" evidence="9">
    <location>
        <begin position="85"/>
        <end position="325"/>
    </location>
</feature>
<comment type="subcellular location">
    <subcellularLocation>
        <location evidence="1">Membrane</location>
        <topology evidence="1">Multi-pass membrane protein</topology>
    </subcellularLocation>
</comment>
<feature type="transmembrane region" description="Helical" evidence="8">
    <location>
        <begin position="547"/>
        <end position="576"/>
    </location>
</feature>
<feature type="compositionally biased region" description="Basic residues" evidence="7">
    <location>
        <begin position="1806"/>
        <end position="1815"/>
    </location>
</feature>
<comment type="caution">
    <text evidence="10">The sequence shown here is derived from an EMBL/GenBank/DDBJ whole genome shotgun (WGS) entry which is preliminary data.</text>
</comment>
<evidence type="ECO:0000256" key="6">
    <source>
        <dbReference type="ARBA" id="ARBA00023136"/>
    </source>
</evidence>
<protein>
    <submittedName>
        <fullName evidence="10">ABC transporter A like protein</fullName>
    </submittedName>
</protein>
<dbReference type="SMART" id="SM00382">
    <property type="entry name" value="AAA"/>
    <property type="match status" value="2"/>
</dbReference>
<dbReference type="InterPro" id="IPR003593">
    <property type="entry name" value="AAA+_ATPase"/>
</dbReference>
<feature type="compositionally biased region" description="Low complexity" evidence="7">
    <location>
        <begin position="385"/>
        <end position="418"/>
    </location>
</feature>
<feature type="compositionally biased region" description="Low complexity" evidence="7">
    <location>
        <begin position="64"/>
        <end position="78"/>
    </location>
</feature>
<evidence type="ECO:0000259" key="9">
    <source>
        <dbReference type="PROSITE" id="PS50893"/>
    </source>
</evidence>
<dbReference type="PROSITE" id="PS00211">
    <property type="entry name" value="ABC_TRANSPORTER_1"/>
    <property type="match status" value="1"/>
</dbReference>
<evidence type="ECO:0000256" key="8">
    <source>
        <dbReference type="SAM" id="Phobius"/>
    </source>
</evidence>
<dbReference type="PROSITE" id="PS50893">
    <property type="entry name" value="ABC_TRANSPORTER_2"/>
    <property type="match status" value="2"/>
</dbReference>
<feature type="region of interest" description="Disordered" evidence="7">
    <location>
        <begin position="385"/>
        <end position="423"/>
    </location>
</feature>
<feature type="compositionally biased region" description="Basic and acidic residues" evidence="7">
    <location>
        <begin position="26"/>
        <end position="56"/>
    </location>
</feature>
<feature type="transmembrane region" description="Helical" evidence="8">
    <location>
        <begin position="1179"/>
        <end position="1199"/>
    </location>
</feature>
<evidence type="ECO:0000313" key="10">
    <source>
        <dbReference type="EMBL" id="GKT29988.1"/>
    </source>
</evidence>
<evidence type="ECO:0000313" key="11">
    <source>
        <dbReference type="Proteomes" id="UP001057375"/>
    </source>
</evidence>
<keyword evidence="3" id="KW-0547">Nucleotide-binding</keyword>
<feature type="non-terminal residue" evidence="10">
    <location>
        <position position="1"/>
    </location>
</feature>
<dbReference type="PANTHER" id="PTHR19229">
    <property type="entry name" value="ATP-BINDING CASSETTE TRANSPORTER SUBFAMILY A ABCA"/>
    <property type="match status" value="1"/>
</dbReference>
<dbReference type="InterPro" id="IPR013525">
    <property type="entry name" value="ABC2_TM"/>
</dbReference>
<keyword evidence="11" id="KW-1185">Reference proteome</keyword>
<feature type="region of interest" description="Disordered" evidence="7">
    <location>
        <begin position="26"/>
        <end position="78"/>
    </location>
</feature>
<proteinExistence type="predicted"/>
<dbReference type="Proteomes" id="UP001057375">
    <property type="component" value="Unassembled WGS sequence"/>
</dbReference>
<evidence type="ECO:0000256" key="4">
    <source>
        <dbReference type="ARBA" id="ARBA00022840"/>
    </source>
</evidence>
<feature type="transmembrane region" description="Helical" evidence="8">
    <location>
        <begin position="1261"/>
        <end position="1288"/>
    </location>
</feature>
<evidence type="ECO:0000256" key="3">
    <source>
        <dbReference type="ARBA" id="ARBA00022741"/>
    </source>
</evidence>
<evidence type="ECO:0000256" key="5">
    <source>
        <dbReference type="ARBA" id="ARBA00022989"/>
    </source>
</evidence>
<keyword evidence="6 8" id="KW-0472">Membrane</keyword>
<dbReference type="InterPro" id="IPR026082">
    <property type="entry name" value="ABCA"/>
</dbReference>
<dbReference type="InterPro" id="IPR017871">
    <property type="entry name" value="ABC_transporter-like_CS"/>
</dbReference>
<gene>
    <name evidence="10" type="ORF">ADUPG1_014287</name>
</gene>
<feature type="domain" description="ABC transporter" evidence="9">
    <location>
        <begin position="1460"/>
        <end position="1693"/>
    </location>
</feature>